<dbReference type="InterPro" id="IPR022646">
    <property type="entry name" value="SecD/SecF_CS"/>
</dbReference>
<sequence length="601" mass="61527">MAPPTVRFSPGRYLAAFVVIVAALYGLVFFTGDGSPTPKLGIDLQGGTRVTLTARTETGAAPTPDQLNLARTIIDQRVNGLGVSGAEVVQDGNNLVITVPGQEGDQARSLGQTARLYFRPVLGGPIPAQQPGQPGQPAQPGAPPEGAATPGGATGAGTPGQTPAGQSAPIAAPEQPPVPTPPPGGGVAGGGTSQDPRQAQAIAQAKETRQSEDPAVQEQAALALDCAVEDPLRGYDDPARPLVACNREGTEKYLLGPAILSGTDVASATPNPNPQGVGWVINLAFKSEAAGTWADYTSANVNNSNAVVLDSQVVSALRIVQPLLDGNAQISGNFNQGSATDFANVLRYGSLPLSFDVSEAQTVSATLGLASLQAGLIAGVVGLALVFLYSLFYYRALGVLTILSLILSGLVVYAVLVLLGRGIGFTLDLAGVAGFIVAIGITADSFVIFFERIKDEVREGRSFRSAVPRGWVRARRTILSGDAVSFLAAVVLYVLAVGQVKGFAFTLGMSTVLDLIVVFLVTHPLLALASNSRLFSSPAWSGLGEVARTAPRSGSGPPRTGGRRPAGRAGTTSRSGTGSPGNGARAGAGTARSRTQRGGDR</sequence>
<dbReference type="PANTHER" id="PTHR30081:SF1">
    <property type="entry name" value="PROTEIN TRANSLOCASE SUBUNIT SECD"/>
    <property type="match status" value="1"/>
</dbReference>
<dbReference type="NCBIfam" id="TIGR01129">
    <property type="entry name" value="secD"/>
    <property type="match status" value="1"/>
</dbReference>
<dbReference type="Pfam" id="PF22599">
    <property type="entry name" value="SecDF_P1_head"/>
    <property type="match status" value="1"/>
</dbReference>
<dbReference type="PANTHER" id="PTHR30081">
    <property type="entry name" value="PROTEIN-EXPORT MEMBRANE PROTEIN SEC"/>
    <property type="match status" value="1"/>
</dbReference>
<accession>A0ABP9DX56</accession>
<name>A0ABP9DX56_9PSEU</name>
<reference evidence="15" key="1">
    <citation type="journal article" date="2019" name="Int. J. Syst. Evol. Microbiol.">
        <title>The Global Catalogue of Microorganisms (GCM) 10K type strain sequencing project: providing services to taxonomists for standard genome sequencing and annotation.</title>
        <authorList>
            <consortium name="The Broad Institute Genomics Platform"/>
            <consortium name="The Broad Institute Genome Sequencing Center for Infectious Disease"/>
            <person name="Wu L."/>
            <person name="Ma J."/>
        </authorList>
    </citation>
    <scope>NUCLEOTIDE SEQUENCE [LARGE SCALE GENOMIC DNA]</scope>
    <source>
        <strain evidence="15">JCM 17983</strain>
    </source>
</reference>
<dbReference type="Pfam" id="PF21760">
    <property type="entry name" value="SecD_1st"/>
    <property type="match status" value="1"/>
</dbReference>
<comment type="subunit">
    <text evidence="9">Forms a complex with SecF. Part of the essential Sec protein translocation apparatus which comprises SecA, SecYEG and auxiliary proteins SecDF. Other proteins may also be involved.</text>
</comment>
<evidence type="ECO:0000256" key="10">
    <source>
        <dbReference type="SAM" id="MobiDB-lite"/>
    </source>
</evidence>
<protein>
    <recommendedName>
        <fullName evidence="9">Protein translocase subunit SecD</fullName>
    </recommendedName>
</protein>
<proteinExistence type="inferred from homology"/>
<feature type="transmembrane region" description="Helical" evidence="9">
    <location>
        <begin position="12"/>
        <end position="30"/>
    </location>
</feature>
<feature type="domain" description="SecDF P1 head subdomain" evidence="13">
    <location>
        <begin position="249"/>
        <end position="352"/>
    </location>
</feature>
<dbReference type="InterPro" id="IPR022813">
    <property type="entry name" value="SecD/SecF_arch_bac"/>
</dbReference>
<dbReference type="Gene3D" id="3.30.70.3220">
    <property type="match status" value="1"/>
</dbReference>
<feature type="compositionally biased region" description="Pro residues" evidence="10">
    <location>
        <begin position="174"/>
        <end position="184"/>
    </location>
</feature>
<evidence type="ECO:0000259" key="11">
    <source>
        <dbReference type="Pfam" id="PF02355"/>
    </source>
</evidence>
<keyword evidence="5 9" id="KW-0653">Protein transport</keyword>
<evidence type="ECO:0000256" key="8">
    <source>
        <dbReference type="ARBA" id="ARBA00023136"/>
    </source>
</evidence>
<dbReference type="InterPro" id="IPR005791">
    <property type="entry name" value="SecD"/>
</dbReference>
<keyword evidence="15" id="KW-1185">Reference proteome</keyword>
<dbReference type="InterPro" id="IPR048631">
    <property type="entry name" value="SecD_1st"/>
</dbReference>
<comment type="subcellular location">
    <subcellularLocation>
        <location evidence="1 9">Cell membrane</location>
        <topology evidence="1 9">Multi-pass membrane protein</topology>
    </subcellularLocation>
</comment>
<keyword evidence="8 9" id="KW-0472">Membrane</keyword>
<feature type="transmembrane region" description="Helical" evidence="9">
    <location>
        <begin position="399"/>
        <end position="423"/>
    </location>
</feature>
<keyword evidence="7 9" id="KW-0811">Translocation</keyword>
<evidence type="ECO:0000256" key="5">
    <source>
        <dbReference type="ARBA" id="ARBA00022927"/>
    </source>
</evidence>
<gene>
    <name evidence="9 14" type="primary">secD</name>
    <name evidence="14" type="ORF">GCM10023203_06290</name>
</gene>
<organism evidence="14 15">
    <name type="scientific">Actinomycetospora straminea</name>
    <dbReference type="NCBI Taxonomy" id="663607"/>
    <lineage>
        <taxon>Bacteria</taxon>
        <taxon>Bacillati</taxon>
        <taxon>Actinomycetota</taxon>
        <taxon>Actinomycetes</taxon>
        <taxon>Pseudonocardiales</taxon>
        <taxon>Pseudonocardiaceae</taxon>
        <taxon>Actinomycetospora</taxon>
    </lineage>
</organism>
<evidence type="ECO:0000256" key="2">
    <source>
        <dbReference type="ARBA" id="ARBA00022448"/>
    </source>
</evidence>
<feature type="transmembrane region" description="Helical" evidence="9">
    <location>
        <begin position="478"/>
        <end position="497"/>
    </location>
</feature>
<comment type="function">
    <text evidence="9">Part of the Sec protein translocase complex. Interacts with the SecYEG preprotein conducting channel. SecDF uses the proton motive force (PMF) to complete protein translocation after the ATP-dependent function of SecA.</text>
</comment>
<feature type="compositionally biased region" description="Low complexity" evidence="10">
    <location>
        <begin position="159"/>
        <end position="173"/>
    </location>
</feature>
<evidence type="ECO:0000256" key="1">
    <source>
        <dbReference type="ARBA" id="ARBA00004651"/>
    </source>
</evidence>
<evidence type="ECO:0000256" key="6">
    <source>
        <dbReference type="ARBA" id="ARBA00022989"/>
    </source>
</evidence>
<dbReference type="Gene3D" id="1.20.1640.10">
    <property type="entry name" value="Multidrug efflux transporter AcrB transmembrane domain"/>
    <property type="match status" value="1"/>
</dbReference>
<dbReference type="RefSeq" id="WP_274232838.1">
    <property type="nucleotide sequence ID" value="NZ_BAABHQ010000001.1"/>
</dbReference>
<keyword evidence="3 9" id="KW-1003">Cell membrane</keyword>
<dbReference type="InterPro" id="IPR048634">
    <property type="entry name" value="SecD_SecF_C"/>
</dbReference>
<evidence type="ECO:0000259" key="12">
    <source>
        <dbReference type="Pfam" id="PF21760"/>
    </source>
</evidence>
<dbReference type="Proteomes" id="UP001500457">
    <property type="component" value="Unassembled WGS sequence"/>
</dbReference>
<keyword evidence="6 9" id="KW-1133">Transmembrane helix</keyword>
<dbReference type="NCBIfam" id="TIGR00916">
    <property type="entry name" value="2A0604s01"/>
    <property type="match status" value="1"/>
</dbReference>
<evidence type="ECO:0000256" key="9">
    <source>
        <dbReference type="HAMAP-Rule" id="MF_01463"/>
    </source>
</evidence>
<keyword evidence="2 9" id="KW-0813">Transport</keyword>
<feature type="compositionally biased region" description="Low complexity" evidence="10">
    <location>
        <begin position="123"/>
        <end position="151"/>
    </location>
</feature>
<feature type="domain" description="Protein export membrane protein SecD/SecF C-terminal" evidence="11">
    <location>
        <begin position="355"/>
        <end position="528"/>
    </location>
</feature>
<evidence type="ECO:0000256" key="4">
    <source>
        <dbReference type="ARBA" id="ARBA00022692"/>
    </source>
</evidence>
<feature type="transmembrane region" description="Helical" evidence="9">
    <location>
        <begin position="372"/>
        <end position="392"/>
    </location>
</feature>
<dbReference type="EMBL" id="BAABHQ010000001">
    <property type="protein sequence ID" value="GAA4861608.1"/>
    <property type="molecule type" value="Genomic_DNA"/>
</dbReference>
<evidence type="ECO:0000313" key="15">
    <source>
        <dbReference type="Proteomes" id="UP001500457"/>
    </source>
</evidence>
<dbReference type="HAMAP" id="MF_01463_B">
    <property type="entry name" value="SecD_B"/>
    <property type="match status" value="1"/>
</dbReference>
<comment type="caution">
    <text evidence="14">The sequence shown here is derived from an EMBL/GenBank/DDBJ whole genome shotgun (WGS) entry which is preliminary data.</text>
</comment>
<comment type="similarity">
    <text evidence="9">Belongs to the SecD/SecF family. SecD subfamily.</text>
</comment>
<evidence type="ECO:0000313" key="14">
    <source>
        <dbReference type="EMBL" id="GAA4861608.1"/>
    </source>
</evidence>
<evidence type="ECO:0000256" key="7">
    <source>
        <dbReference type="ARBA" id="ARBA00023010"/>
    </source>
</evidence>
<feature type="domain" description="Protein translocase subunit SecDF P1" evidence="12">
    <location>
        <begin position="70"/>
        <end position="121"/>
    </location>
</feature>
<evidence type="ECO:0000256" key="3">
    <source>
        <dbReference type="ARBA" id="ARBA00022475"/>
    </source>
</evidence>
<dbReference type="Gene3D" id="3.30.1360.200">
    <property type="match status" value="1"/>
</dbReference>
<feature type="region of interest" description="Disordered" evidence="10">
    <location>
        <begin position="546"/>
        <end position="601"/>
    </location>
</feature>
<dbReference type="SUPFAM" id="SSF82866">
    <property type="entry name" value="Multidrug efflux transporter AcrB transmembrane domain"/>
    <property type="match status" value="1"/>
</dbReference>
<feature type="compositionally biased region" description="Low complexity" evidence="10">
    <location>
        <begin position="550"/>
        <end position="560"/>
    </location>
</feature>
<dbReference type="InterPro" id="IPR055344">
    <property type="entry name" value="SecD_SecF_C_bact"/>
</dbReference>
<keyword evidence="4 9" id="KW-0812">Transmembrane</keyword>
<dbReference type="Pfam" id="PF02355">
    <property type="entry name" value="SecD_SecF_C"/>
    <property type="match status" value="1"/>
</dbReference>
<feature type="compositionally biased region" description="Low complexity" evidence="10">
    <location>
        <begin position="567"/>
        <end position="577"/>
    </location>
</feature>
<evidence type="ECO:0000259" key="13">
    <source>
        <dbReference type="Pfam" id="PF22599"/>
    </source>
</evidence>
<dbReference type="InterPro" id="IPR054384">
    <property type="entry name" value="SecDF_P1_head"/>
</dbReference>
<feature type="transmembrane region" description="Helical" evidence="9">
    <location>
        <begin position="503"/>
        <end position="528"/>
    </location>
</feature>
<feature type="transmembrane region" description="Helical" evidence="9">
    <location>
        <begin position="429"/>
        <end position="450"/>
    </location>
</feature>
<feature type="region of interest" description="Disordered" evidence="10">
    <location>
        <begin position="122"/>
        <end position="217"/>
    </location>
</feature>
<dbReference type="Pfam" id="PF07549">
    <property type="entry name" value="Sec_GG"/>
    <property type="match status" value="1"/>
</dbReference>